<dbReference type="AlphaFoldDB" id="A0A9D4I435"/>
<name>A0A9D4I435_DREPO</name>
<protein>
    <submittedName>
        <fullName evidence="1">Uncharacterized protein</fullName>
    </submittedName>
</protein>
<gene>
    <name evidence="1" type="ORF">DPMN_183969</name>
</gene>
<dbReference type="EMBL" id="JAIWYP010000010">
    <property type="protein sequence ID" value="KAH3749471.1"/>
    <property type="molecule type" value="Genomic_DNA"/>
</dbReference>
<evidence type="ECO:0000313" key="1">
    <source>
        <dbReference type="EMBL" id="KAH3749471.1"/>
    </source>
</evidence>
<keyword evidence="2" id="KW-1185">Reference proteome</keyword>
<proteinExistence type="predicted"/>
<reference evidence="1" key="2">
    <citation type="submission" date="2020-11" db="EMBL/GenBank/DDBJ databases">
        <authorList>
            <person name="McCartney M.A."/>
            <person name="Auch B."/>
            <person name="Kono T."/>
            <person name="Mallez S."/>
            <person name="Becker A."/>
            <person name="Gohl D.M."/>
            <person name="Silverstein K.A.T."/>
            <person name="Koren S."/>
            <person name="Bechman K.B."/>
            <person name="Herman A."/>
            <person name="Abrahante J.E."/>
            <person name="Garbe J."/>
        </authorList>
    </citation>
    <scope>NUCLEOTIDE SEQUENCE</scope>
    <source>
        <strain evidence="1">Duluth1</strain>
        <tissue evidence="1">Whole animal</tissue>
    </source>
</reference>
<comment type="caution">
    <text evidence="1">The sequence shown here is derived from an EMBL/GenBank/DDBJ whole genome shotgun (WGS) entry which is preliminary data.</text>
</comment>
<accession>A0A9D4I435</accession>
<sequence length="187" mass="21652">MTRHYLRTPTESEEWKDIAYQFAAKWQFLHAIGALDGKHSHDEALRRNERIFNIRLSKARRVVFIRTRTRPQRIRRKVILIRLASLLKHMFSEKIRSFQTFWKHSVNPKIGLSFPLVNEVFWKVKDSSQSGCFRQVAAIHSKVTQSRIAVRVAALGSSQSDCLRQVAAINSEVTQSWIAVKVAVLGR</sequence>
<evidence type="ECO:0000313" key="2">
    <source>
        <dbReference type="Proteomes" id="UP000828390"/>
    </source>
</evidence>
<reference evidence="1" key="1">
    <citation type="journal article" date="2019" name="bioRxiv">
        <title>The Genome of the Zebra Mussel, Dreissena polymorpha: A Resource for Invasive Species Research.</title>
        <authorList>
            <person name="McCartney M.A."/>
            <person name="Auch B."/>
            <person name="Kono T."/>
            <person name="Mallez S."/>
            <person name="Zhang Y."/>
            <person name="Obille A."/>
            <person name="Becker A."/>
            <person name="Abrahante J.E."/>
            <person name="Garbe J."/>
            <person name="Badalamenti J.P."/>
            <person name="Herman A."/>
            <person name="Mangelson H."/>
            <person name="Liachko I."/>
            <person name="Sullivan S."/>
            <person name="Sone E.D."/>
            <person name="Koren S."/>
            <person name="Silverstein K.A.T."/>
            <person name="Beckman K.B."/>
            <person name="Gohl D.M."/>
        </authorList>
    </citation>
    <scope>NUCLEOTIDE SEQUENCE</scope>
    <source>
        <strain evidence="1">Duluth1</strain>
        <tissue evidence="1">Whole animal</tissue>
    </source>
</reference>
<dbReference type="Proteomes" id="UP000828390">
    <property type="component" value="Unassembled WGS sequence"/>
</dbReference>
<organism evidence="1 2">
    <name type="scientific">Dreissena polymorpha</name>
    <name type="common">Zebra mussel</name>
    <name type="synonym">Mytilus polymorpha</name>
    <dbReference type="NCBI Taxonomy" id="45954"/>
    <lineage>
        <taxon>Eukaryota</taxon>
        <taxon>Metazoa</taxon>
        <taxon>Spiralia</taxon>
        <taxon>Lophotrochozoa</taxon>
        <taxon>Mollusca</taxon>
        <taxon>Bivalvia</taxon>
        <taxon>Autobranchia</taxon>
        <taxon>Heteroconchia</taxon>
        <taxon>Euheterodonta</taxon>
        <taxon>Imparidentia</taxon>
        <taxon>Neoheterodontei</taxon>
        <taxon>Myida</taxon>
        <taxon>Dreissenoidea</taxon>
        <taxon>Dreissenidae</taxon>
        <taxon>Dreissena</taxon>
    </lineage>
</organism>